<accession>A0A8T2QTX7</accession>
<name>A0A8T2QTX7_CERRI</name>
<keyword evidence="2" id="KW-1185">Reference proteome</keyword>
<dbReference type="EMBL" id="CM035437">
    <property type="protein sequence ID" value="KAH7287562.1"/>
    <property type="molecule type" value="Genomic_DNA"/>
</dbReference>
<comment type="caution">
    <text evidence="1">The sequence shown here is derived from an EMBL/GenBank/DDBJ whole genome shotgun (WGS) entry which is preliminary data.</text>
</comment>
<reference evidence="1" key="1">
    <citation type="submission" date="2021-08" db="EMBL/GenBank/DDBJ databases">
        <title>WGS assembly of Ceratopteris richardii.</title>
        <authorList>
            <person name="Marchant D.B."/>
            <person name="Chen G."/>
            <person name="Jenkins J."/>
            <person name="Shu S."/>
            <person name="Leebens-Mack J."/>
            <person name="Grimwood J."/>
            <person name="Schmutz J."/>
            <person name="Soltis P."/>
            <person name="Soltis D."/>
            <person name="Chen Z.-H."/>
        </authorList>
    </citation>
    <scope>NUCLEOTIDE SEQUENCE</scope>
    <source>
        <strain evidence="1">Whitten #5841</strain>
        <tissue evidence="1">Leaf</tissue>
    </source>
</reference>
<sequence>MEKNSKDNPLSLRNDPFSLRNDLNKLSVFLSVRCYNRDGFIALSIPQIRGFWPSLMLLLQKVDVQVINATLSNCANNSFLCIHVKVISLHSVTEERAFMEPV</sequence>
<organism evidence="1 2">
    <name type="scientific">Ceratopteris richardii</name>
    <name type="common">Triangle waterfern</name>
    <dbReference type="NCBI Taxonomy" id="49495"/>
    <lineage>
        <taxon>Eukaryota</taxon>
        <taxon>Viridiplantae</taxon>
        <taxon>Streptophyta</taxon>
        <taxon>Embryophyta</taxon>
        <taxon>Tracheophyta</taxon>
        <taxon>Polypodiopsida</taxon>
        <taxon>Polypodiidae</taxon>
        <taxon>Polypodiales</taxon>
        <taxon>Pteridineae</taxon>
        <taxon>Pteridaceae</taxon>
        <taxon>Parkerioideae</taxon>
        <taxon>Ceratopteris</taxon>
    </lineage>
</organism>
<dbReference type="AlphaFoldDB" id="A0A8T2QTX7"/>
<dbReference type="Proteomes" id="UP000825935">
    <property type="component" value="Chromosome 32"/>
</dbReference>
<evidence type="ECO:0000313" key="2">
    <source>
        <dbReference type="Proteomes" id="UP000825935"/>
    </source>
</evidence>
<gene>
    <name evidence="1" type="ORF">KP509_32G062600</name>
</gene>
<protein>
    <submittedName>
        <fullName evidence="1">Uncharacterized protein</fullName>
    </submittedName>
</protein>
<proteinExistence type="predicted"/>
<evidence type="ECO:0000313" key="1">
    <source>
        <dbReference type="EMBL" id="KAH7287562.1"/>
    </source>
</evidence>